<feature type="transmembrane region" description="Helical" evidence="1">
    <location>
        <begin position="127"/>
        <end position="146"/>
    </location>
</feature>
<dbReference type="STRING" id="1227496.C489_17144"/>
<comment type="caution">
    <text evidence="2">The sequence shown here is derived from an EMBL/GenBank/DDBJ whole genome shotgun (WGS) entry which is preliminary data.</text>
</comment>
<feature type="transmembrane region" description="Helical" evidence="1">
    <location>
        <begin position="239"/>
        <end position="261"/>
    </location>
</feature>
<dbReference type="PATRIC" id="fig|1227496.3.peg.3456"/>
<sequence length="325" mass="33710">MPDSQTGVRTTVSTDLFDRYLLPKVALGVILLGSLLGTWVSGRFGGQSIAVTLAKWSYLVAIGVLTGGLVWKHGFVRPRDLGANAGDYCGEMYARFDRIAIGAVALLAVTGPIVLAAYVSALGTKPLTVGLGAMLVAWLGTVAVTAQRSAAAEAQFRSPAGILALTLALAVVAGTGIAEVSLRGFDPIAAGVRTTHLFAFAAWIGGAVWNIFIAVPTGQKRPTTAVVRAAGDQLERFRWTVRFIIPLVFLTGSYQAVMVLGVSLEGYAATTVGWAVIAKIGIIGLLAVIFKLCPMWRACSPIEGVCDLEESGAGSGAAGGGDDDD</sequence>
<keyword evidence="3" id="KW-1185">Reference proteome</keyword>
<evidence type="ECO:0000256" key="1">
    <source>
        <dbReference type="SAM" id="Phobius"/>
    </source>
</evidence>
<feature type="transmembrane region" description="Helical" evidence="1">
    <location>
        <begin position="158"/>
        <end position="177"/>
    </location>
</feature>
<feature type="transmembrane region" description="Helical" evidence="1">
    <location>
        <begin position="21"/>
        <end position="41"/>
    </location>
</feature>
<gene>
    <name evidence="2" type="ORF">C489_17144</name>
</gene>
<dbReference type="EMBL" id="AOID01000051">
    <property type="protein sequence ID" value="ELY64500.1"/>
    <property type="molecule type" value="Genomic_DNA"/>
</dbReference>
<evidence type="ECO:0000313" key="2">
    <source>
        <dbReference type="EMBL" id="ELY64500.1"/>
    </source>
</evidence>
<organism evidence="2 3">
    <name type="scientific">Natrinema versiforme JCM 10478</name>
    <dbReference type="NCBI Taxonomy" id="1227496"/>
    <lineage>
        <taxon>Archaea</taxon>
        <taxon>Methanobacteriati</taxon>
        <taxon>Methanobacteriota</taxon>
        <taxon>Stenosarchaea group</taxon>
        <taxon>Halobacteria</taxon>
        <taxon>Halobacteriales</taxon>
        <taxon>Natrialbaceae</taxon>
        <taxon>Natrinema</taxon>
    </lineage>
</organism>
<dbReference type="Proteomes" id="UP000011632">
    <property type="component" value="Unassembled WGS sequence"/>
</dbReference>
<protein>
    <submittedName>
        <fullName evidence="2">Uncharacterized protein</fullName>
    </submittedName>
</protein>
<accession>L9XRY3</accession>
<feature type="transmembrane region" description="Helical" evidence="1">
    <location>
        <begin position="53"/>
        <end position="71"/>
    </location>
</feature>
<feature type="transmembrane region" description="Helical" evidence="1">
    <location>
        <begin position="99"/>
        <end position="121"/>
    </location>
</feature>
<feature type="transmembrane region" description="Helical" evidence="1">
    <location>
        <begin position="267"/>
        <end position="290"/>
    </location>
</feature>
<dbReference type="AlphaFoldDB" id="L9XRY3"/>
<dbReference type="RefSeq" id="WP_006432529.1">
    <property type="nucleotide sequence ID" value="NZ_AOID01000051.1"/>
</dbReference>
<evidence type="ECO:0000313" key="3">
    <source>
        <dbReference type="Proteomes" id="UP000011632"/>
    </source>
</evidence>
<reference evidence="2 3" key="1">
    <citation type="journal article" date="2014" name="PLoS Genet.">
        <title>Phylogenetically driven sequencing of extremely halophilic archaea reveals strategies for static and dynamic osmo-response.</title>
        <authorList>
            <person name="Becker E.A."/>
            <person name="Seitzer P.M."/>
            <person name="Tritt A."/>
            <person name="Larsen D."/>
            <person name="Krusor M."/>
            <person name="Yao A.I."/>
            <person name="Wu D."/>
            <person name="Madern D."/>
            <person name="Eisen J.A."/>
            <person name="Darling A.E."/>
            <person name="Facciotti M.T."/>
        </authorList>
    </citation>
    <scope>NUCLEOTIDE SEQUENCE [LARGE SCALE GENOMIC DNA]</scope>
    <source>
        <strain evidence="2 3">JCM 10478</strain>
    </source>
</reference>
<keyword evidence="1" id="KW-0472">Membrane</keyword>
<name>L9XRY3_9EURY</name>
<proteinExistence type="predicted"/>
<feature type="transmembrane region" description="Helical" evidence="1">
    <location>
        <begin position="197"/>
        <end position="218"/>
    </location>
</feature>
<keyword evidence="1" id="KW-1133">Transmembrane helix</keyword>
<keyword evidence="1" id="KW-0812">Transmembrane</keyword>
<dbReference type="OrthoDB" id="241550at2157"/>